<dbReference type="PANTHER" id="PTHR15427:SF23">
    <property type="entry name" value="EMI DOMAIN-CONTAINING PROTEIN 1"/>
    <property type="match status" value="1"/>
</dbReference>
<comment type="subcellular location">
    <subcellularLocation>
        <location evidence="1">Secreted</location>
    </subcellularLocation>
</comment>
<proteinExistence type="predicted"/>
<dbReference type="PANTHER" id="PTHR15427">
    <property type="entry name" value="EMILIN ELASTIN MICROFIBRIL INTERFACE-LOCATED PROTEIN ELASTIN MICROFIBRIL INTERFACER"/>
    <property type="match status" value="1"/>
</dbReference>
<feature type="compositionally biased region" description="Pro residues" evidence="5">
    <location>
        <begin position="172"/>
        <end position="181"/>
    </location>
</feature>
<evidence type="ECO:0000256" key="4">
    <source>
        <dbReference type="ARBA" id="ARBA00023157"/>
    </source>
</evidence>
<dbReference type="Pfam" id="PF07546">
    <property type="entry name" value="EMI"/>
    <property type="match status" value="1"/>
</dbReference>
<keyword evidence="2" id="KW-0964">Secreted</keyword>
<dbReference type="PROSITE" id="PS51041">
    <property type="entry name" value="EMI"/>
    <property type="match status" value="1"/>
</dbReference>
<evidence type="ECO:0000313" key="8">
    <source>
        <dbReference type="Proteomes" id="UP000472275"/>
    </source>
</evidence>
<feature type="domain" description="EMI" evidence="6">
    <location>
        <begin position="48"/>
        <end position="121"/>
    </location>
</feature>
<protein>
    <recommendedName>
        <fullName evidence="6">EMI domain-containing protein</fullName>
    </recommendedName>
</protein>
<dbReference type="InterPro" id="IPR050392">
    <property type="entry name" value="Collagen/C1q_domain"/>
</dbReference>
<organism evidence="7 8">
    <name type="scientific">Aquila chrysaetos chrysaetos</name>
    <dbReference type="NCBI Taxonomy" id="223781"/>
    <lineage>
        <taxon>Eukaryota</taxon>
        <taxon>Metazoa</taxon>
        <taxon>Chordata</taxon>
        <taxon>Craniata</taxon>
        <taxon>Vertebrata</taxon>
        <taxon>Euteleostomi</taxon>
        <taxon>Archelosauria</taxon>
        <taxon>Archosauria</taxon>
        <taxon>Dinosauria</taxon>
        <taxon>Saurischia</taxon>
        <taxon>Theropoda</taxon>
        <taxon>Coelurosauria</taxon>
        <taxon>Aves</taxon>
        <taxon>Neognathae</taxon>
        <taxon>Neoaves</taxon>
        <taxon>Telluraves</taxon>
        <taxon>Accipitrimorphae</taxon>
        <taxon>Accipitriformes</taxon>
        <taxon>Accipitridae</taxon>
        <taxon>Accipitrinae</taxon>
        <taxon>Aquila</taxon>
    </lineage>
</organism>
<keyword evidence="3" id="KW-0732">Signal</keyword>
<dbReference type="InParanoid" id="A0A663DQS8"/>
<dbReference type="InterPro" id="IPR011489">
    <property type="entry name" value="EMI_domain"/>
</dbReference>
<keyword evidence="4" id="KW-1015">Disulfide bond</keyword>
<dbReference type="GeneTree" id="ENSGT00940000161716"/>
<reference evidence="7" key="2">
    <citation type="submission" date="2025-09" db="UniProtKB">
        <authorList>
            <consortium name="Ensembl"/>
        </authorList>
    </citation>
    <scope>IDENTIFICATION</scope>
</reference>
<evidence type="ECO:0000256" key="1">
    <source>
        <dbReference type="ARBA" id="ARBA00004613"/>
    </source>
</evidence>
<dbReference type="AlphaFoldDB" id="A0A663DQS8"/>
<evidence type="ECO:0000259" key="6">
    <source>
        <dbReference type="PROSITE" id="PS51041"/>
    </source>
</evidence>
<dbReference type="Ensembl" id="ENSACCT00020002380.1">
    <property type="protein sequence ID" value="ENSACCP00020002308.1"/>
    <property type="gene ID" value="ENSACCG00020001590.1"/>
</dbReference>
<sequence>MTGAGRVGRAWHEEPAWGRQAPEERSLCVGWAGGAGGALGPAPGLSAPANWCSYTVTRTVSCHVQNGTFLQRVFQGCRWPLACSGGSYRTVVRPIYRVTYKTLTALEWRCCPGHAGANCEEGENRHRPWEGGLILPCAAPRRPSLRPTAFSGGSLPKPAAFGMGEDGWVPPTQRPVPPPPLSARRVPELQPRWGADSPARHP</sequence>
<evidence type="ECO:0000256" key="3">
    <source>
        <dbReference type="ARBA" id="ARBA00022729"/>
    </source>
</evidence>
<name>A0A663DQS8_AQUCH</name>
<accession>A0A663DQS8</accession>
<evidence type="ECO:0000256" key="5">
    <source>
        <dbReference type="SAM" id="MobiDB-lite"/>
    </source>
</evidence>
<feature type="region of interest" description="Disordered" evidence="5">
    <location>
        <begin position="148"/>
        <end position="202"/>
    </location>
</feature>
<dbReference type="Proteomes" id="UP000472275">
    <property type="component" value="Chromosome 9"/>
</dbReference>
<evidence type="ECO:0000256" key="2">
    <source>
        <dbReference type="ARBA" id="ARBA00022525"/>
    </source>
</evidence>
<reference evidence="7" key="1">
    <citation type="submission" date="2025-08" db="UniProtKB">
        <authorList>
            <consortium name="Ensembl"/>
        </authorList>
    </citation>
    <scope>IDENTIFICATION</scope>
</reference>
<keyword evidence="8" id="KW-1185">Reference proteome</keyword>
<evidence type="ECO:0000313" key="7">
    <source>
        <dbReference type="Ensembl" id="ENSACCP00020002308.1"/>
    </source>
</evidence>
<dbReference type="GO" id="GO:0005576">
    <property type="term" value="C:extracellular region"/>
    <property type="evidence" value="ECO:0007669"/>
    <property type="project" value="UniProtKB-SubCell"/>
</dbReference>